<organism evidence="1">
    <name type="scientific">Rhizophora mucronata</name>
    <name type="common">Asiatic mangrove</name>
    <dbReference type="NCBI Taxonomy" id="61149"/>
    <lineage>
        <taxon>Eukaryota</taxon>
        <taxon>Viridiplantae</taxon>
        <taxon>Streptophyta</taxon>
        <taxon>Embryophyta</taxon>
        <taxon>Tracheophyta</taxon>
        <taxon>Spermatophyta</taxon>
        <taxon>Magnoliopsida</taxon>
        <taxon>eudicotyledons</taxon>
        <taxon>Gunneridae</taxon>
        <taxon>Pentapetalae</taxon>
        <taxon>rosids</taxon>
        <taxon>fabids</taxon>
        <taxon>Malpighiales</taxon>
        <taxon>Rhizophoraceae</taxon>
        <taxon>Rhizophora</taxon>
    </lineage>
</organism>
<dbReference type="AlphaFoldDB" id="A0A2P2R203"/>
<name>A0A2P2R203_RHIMU</name>
<accession>A0A2P2R203</accession>
<protein>
    <submittedName>
        <fullName evidence="1">Uncharacterized protein</fullName>
    </submittedName>
</protein>
<reference evidence="1" key="1">
    <citation type="submission" date="2018-02" db="EMBL/GenBank/DDBJ databases">
        <title>Rhizophora mucronata_Transcriptome.</title>
        <authorList>
            <person name="Meera S.P."/>
            <person name="Sreeshan A."/>
            <person name="Augustine A."/>
        </authorList>
    </citation>
    <scope>NUCLEOTIDE SEQUENCE</scope>
    <source>
        <tissue evidence="1">Leaf</tissue>
    </source>
</reference>
<evidence type="ECO:0000313" key="1">
    <source>
        <dbReference type="EMBL" id="MBX73296.1"/>
    </source>
</evidence>
<proteinExistence type="predicted"/>
<sequence length="44" mass="5244">MKLLNKMQQQKLKLKMRFPPDVGVHINWTTKKRSIIGYKGCKEK</sequence>
<dbReference type="EMBL" id="GGEC01092812">
    <property type="protein sequence ID" value="MBX73296.1"/>
    <property type="molecule type" value="Transcribed_RNA"/>
</dbReference>